<dbReference type="GeneID" id="23862657"/>
<dbReference type="KEGG" id="tbg:TbgDal_VII4405"/>
<dbReference type="EMBL" id="FN554970">
    <property type="protein sequence ID" value="CBH12516.1"/>
    <property type="molecule type" value="Genomic_DNA"/>
</dbReference>
<feature type="signal peptide" evidence="2">
    <location>
        <begin position="1"/>
        <end position="21"/>
    </location>
</feature>
<name>C9ZSY1_TRYB9</name>
<keyword evidence="1" id="KW-1133">Transmembrane helix</keyword>
<evidence type="ECO:0000256" key="2">
    <source>
        <dbReference type="SAM" id="SignalP"/>
    </source>
</evidence>
<evidence type="ECO:0000313" key="4">
    <source>
        <dbReference type="Proteomes" id="UP000002316"/>
    </source>
</evidence>
<keyword evidence="1" id="KW-0472">Membrane</keyword>
<protein>
    <recommendedName>
        <fullName evidence="5">T. brucei spp.-specific protein</fullName>
    </recommendedName>
</protein>
<keyword evidence="2" id="KW-0732">Signal</keyword>
<sequence>MHCIVFTLTLLLFCLEPGVVATPLFDGKLGLRENECLGARKVWGACHVAVDTPLVAPAQIVIYLGLLPFVCLLLPLFILKQTCYSAVDPLLHPNITVQRGGSRGLGYAMPEFIYSFVFLKL</sequence>
<feature type="transmembrane region" description="Helical" evidence="1">
    <location>
        <begin position="60"/>
        <end position="79"/>
    </location>
</feature>
<keyword evidence="1" id="KW-0812">Transmembrane</keyword>
<evidence type="ECO:0000313" key="3">
    <source>
        <dbReference type="EMBL" id="CBH12516.1"/>
    </source>
</evidence>
<accession>C9ZSY1</accession>
<dbReference type="RefSeq" id="XP_011774796.1">
    <property type="nucleotide sequence ID" value="XM_011776494.1"/>
</dbReference>
<dbReference type="Proteomes" id="UP000002316">
    <property type="component" value="Chromosome 7"/>
</dbReference>
<evidence type="ECO:0000256" key="1">
    <source>
        <dbReference type="SAM" id="Phobius"/>
    </source>
</evidence>
<evidence type="ECO:0008006" key="5">
    <source>
        <dbReference type="Google" id="ProtNLM"/>
    </source>
</evidence>
<gene>
    <name evidence="3" type="ORF">TbgDal_VII4405</name>
</gene>
<organism evidence="3 4">
    <name type="scientific">Trypanosoma brucei gambiense (strain MHOM/CI/86/DAL972)</name>
    <dbReference type="NCBI Taxonomy" id="679716"/>
    <lineage>
        <taxon>Eukaryota</taxon>
        <taxon>Discoba</taxon>
        <taxon>Euglenozoa</taxon>
        <taxon>Kinetoplastea</taxon>
        <taxon>Metakinetoplastina</taxon>
        <taxon>Trypanosomatida</taxon>
        <taxon>Trypanosomatidae</taxon>
        <taxon>Trypanosoma</taxon>
    </lineage>
</organism>
<reference evidence="4" key="1">
    <citation type="journal article" date="2010" name="PLoS Negl. Trop. Dis.">
        <title>The genome sequence of Trypanosoma brucei gambiense, causative agent of chronic human african trypanosomiasis.</title>
        <authorList>
            <person name="Jackson A.P."/>
            <person name="Sanders M."/>
            <person name="Berry A."/>
            <person name="McQuillan J."/>
            <person name="Aslett M.A."/>
            <person name="Quail M.A."/>
            <person name="Chukualim B."/>
            <person name="Capewell P."/>
            <person name="MacLeod A."/>
            <person name="Melville S.E."/>
            <person name="Gibson W."/>
            <person name="Barry J.D."/>
            <person name="Berriman M."/>
            <person name="Hertz-Fowler C."/>
        </authorList>
    </citation>
    <scope>NUCLEOTIDE SEQUENCE [LARGE SCALE GENOMIC DNA]</scope>
    <source>
        <strain evidence="4">MHOM/CI/86/DAL972</strain>
    </source>
</reference>
<dbReference type="AlphaFoldDB" id="C9ZSY1"/>
<proteinExistence type="predicted"/>
<feature type="chain" id="PRO_5003005455" description="T. brucei spp.-specific protein" evidence="2">
    <location>
        <begin position="22"/>
        <end position="121"/>
    </location>
</feature>